<keyword evidence="2" id="KW-0732">Signal</keyword>
<feature type="region of interest" description="Disordered" evidence="1">
    <location>
        <begin position="31"/>
        <end position="89"/>
    </location>
</feature>
<dbReference type="InterPro" id="IPR008325">
    <property type="entry name" value="EipA-like"/>
</dbReference>
<protein>
    <submittedName>
        <fullName evidence="3">DUF1134 domain-containing protein</fullName>
    </submittedName>
</protein>
<name>A0A9X2T2Y3_9HYPH</name>
<accession>A0A9X2T2Y3</accession>
<dbReference type="RefSeq" id="WP_258733556.1">
    <property type="nucleotide sequence ID" value="NZ_JANTHZ010000006.1"/>
</dbReference>
<feature type="chain" id="PRO_5040736028" evidence="2">
    <location>
        <begin position="27"/>
        <end position="252"/>
    </location>
</feature>
<feature type="signal peptide" evidence="2">
    <location>
        <begin position="1"/>
        <end position="26"/>
    </location>
</feature>
<evidence type="ECO:0000256" key="1">
    <source>
        <dbReference type="SAM" id="MobiDB-lite"/>
    </source>
</evidence>
<comment type="caution">
    <text evidence="3">The sequence shown here is derived from an EMBL/GenBank/DDBJ whole genome shotgun (WGS) entry which is preliminary data.</text>
</comment>
<dbReference type="Proteomes" id="UP001151088">
    <property type="component" value="Unassembled WGS sequence"/>
</dbReference>
<proteinExistence type="predicted"/>
<evidence type="ECO:0000313" key="3">
    <source>
        <dbReference type="EMBL" id="MCS0496402.1"/>
    </source>
</evidence>
<gene>
    <name evidence="3" type="ORF">NVS89_14955</name>
</gene>
<evidence type="ECO:0000256" key="2">
    <source>
        <dbReference type="SAM" id="SignalP"/>
    </source>
</evidence>
<keyword evidence="4" id="KW-1185">Reference proteome</keyword>
<dbReference type="Pfam" id="PF06577">
    <property type="entry name" value="EipA"/>
    <property type="match status" value="1"/>
</dbReference>
<reference evidence="3" key="1">
    <citation type="submission" date="2022-08" db="EMBL/GenBank/DDBJ databases">
        <authorList>
            <person name="Li F."/>
        </authorList>
    </citation>
    <scope>NUCLEOTIDE SEQUENCE</scope>
    <source>
        <strain evidence="3">MQZ15Z-1</strain>
    </source>
</reference>
<evidence type="ECO:0000313" key="4">
    <source>
        <dbReference type="Proteomes" id="UP001151088"/>
    </source>
</evidence>
<organism evidence="3 4">
    <name type="scientific">Ancylobacter mangrovi</name>
    <dbReference type="NCBI Taxonomy" id="2972472"/>
    <lineage>
        <taxon>Bacteria</taxon>
        <taxon>Pseudomonadati</taxon>
        <taxon>Pseudomonadota</taxon>
        <taxon>Alphaproteobacteria</taxon>
        <taxon>Hyphomicrobiales</taxon>
        <taxon>Xanthobacteraceae</taxon>
        <taxon>Ancylobacter</taxon>
    </lineage>
</organism>
<sequence length="252" mass="26811">MPTLRALLACLASLAAIPIAAAPAQAQYAQDPYAQSQPRQSQYPQGQYNQGQYNQGPYGQGPYAQAPAGKGQYAQGQYPQGQYQQPAAAPAQSTYSSDELLQQGHGFFGEVSRGLALSIEKAVNQWGQPNGYILGQEGSGAFVGGLRYGEGTLYTRNAGDVKVFWQGPSLGWDFGGDGARTMILVYNLNSINDIFRRFGGISGSAYFVAGFGMTALASDNIVVVPIRSGVGVRLGANIGYLKFTPTATWNPF</sequence>
<dbReference type="EMBL" id="JANTHZ010000006">
    <property type="protein sequence ID" value="MCS0496402.1"/>
    <property type="molecule type" value="Genomic_DNA"/>
</dbReference>
<dbReference type="AlphaFoldDB" id="A0A9X2T2Y3"/>